<proteinExistence type="predicted"/>
<evidence type="ECO:0000256" key="7">
    <source>
        <dbReference type="ARBA" id="ARBA00022645"/>
    </source>
</evidence>
<dbReference type="SUPFAM" id="SSF53187">
    <property type="entry name" value="Zn-dependent exopeptidases"/>
    <property type="match status" value="1"/>
</dbReference>
<dbReference type="Pfam" id="PF04389">
    <property type="entry name" value="Peptidase_M28"/>
    <property type="match status" value="1"/>
</dbReference>
<comment type="subunit">
    <text evidence="19">Homodimer. The monomeric form is inactive while the homodimer is active.</text>
</comment>
<reference evidence="23 24" key="1">
    <citation type="submission" date="2020-03" db="EMBL/GenBank/DDBJ databases">
        <authorList>
            <person name="Wang L."/>
            <person name="He N."/>
            <person name="Li Y."/>
            <person name="Fang Y."/>
            <person name="Zhang F."/>
        </authorList>
    </citation>
    <scope>NUCLEOTIDE SEQUENCE [LARGE SCALE GENOMIC DNA]</scope>
    <source>
        <strain evidence="23 24">36D10-4-7</strain>
    </source>
</reference>
<evidence type="ECO:0000256" key="13">
    <source>
        <dbReference type="ARBA" id="ARBA00022833"/>
    </source>
</evidence>
<evidence type="ECO:0000259" key="22">
    <source>
        <dbReference type="Pfam" id="PF04389"/>
    </source>
</evidence>
<evidence type="ECO:0000256" key="18">
    <source>
        <dbReference type="ARBA" id="ARBA00023228"/>
    </source>
</evidence>
<keyword evidence="16" id="KW-0865">Zymogen</keyword>
<evidence type="ECO:0000256" key="9">
    <source>
        <dbReference type="ARBA" id="ARBA00022723"/>
    </source>
</evidence>
<accession>A0ABX1CNG8</accession>
<evidence type="ECO:0000256" key="15">
    <source>
        <dbReference type="ARBA" id="ARBA00023049"/>
    </source>
</evidence>
<evidence type="ECO:0000256" key="4">
    <source>
        <dbReference type="ARBA" id="ARBA00004613"/>
    </source>
</evidence>
<dbReference type="RefSeq" id="WP_168134317.1">
    <property type="nucleotide sequence ID" value="NZ_JAAVJH010000005.1"/>
</dbReference>
<dbReference type="PANTHER" id="PTHR12053">
    <property type="entry name" value="PROTEASE FAMILY M28 PLASMA GLUTAMATE CARBOXYPEPTIDASE-RELATED"/>
    <property type="match status" value="1"/>
</dbReference>
<evidence type="ECO:0000256" key="12">
    <source>
        <dbReference type="ARBA" id="ARBA00022824"/>
    </source>
</evidence>
<dbReference type="InterPro" id="IPR039866">
    <property type="entry name" value="CPQ"/>
</dbReference>
<keyword evidence="15" id="KW-0482">Metalloprotease</keyword>
<feature type="chain" id="PRO_5045421644" description="Carboxypeptidase Q" evidence="21">
    <location>
        <begin position="22"/>
        <end position="476"/>
    </location>
</feature>
<feature type="domain" description="Peptidase M28" evidence="22">
    <location>
        <begin position="272"/>
        <end position="456"/>
    </location>
</feature>
<protein>
    <recommendedName>
        <fullName evidence="5">Carboxypeptidase Q</fullName>
    </recommendedName>
    <alternativeName>
        <fullName evidence="20">Plasma glutamate carboxypeptidase</fullName>
    </alternativeName>
</protein>
<dbReference type="InterPro" id="IPR007484">
    <property type="entry name" value="Peptidase_M28"/>
</dbReference>
<sequence>MNRLILAASLPLLTWALAAPAASQQTPASQRRGVPAAPPAVDPRVAALRDAALADDVAYDIVEGLTTEVGARLAGTPAEARAREWSVRKLKALGFRNVRIETYRMPTWVRGDEKGEILLPFAHRLTLAALGNSAATPAAGLEAEVVVFPTYGDLARAPDGSLKGKIAYVGNTMAPTQDGSSYGAAGPARFAGPGVAAAKGAAAIVIRSIGTDEHRLPHTGVTNFPAGVAPIPAAALAAPDAALLERVAGRGKPVRMRLLLTPRQIGEQEGGNVIAEVPGTDAGAGIVLIGGHLDSWDLGTGAIDDASGVAITAAAAKRILDSGRRPRRTIRVVWFGAEEVGGFGGDDYARRHGDERHVVAAESDFGADRVWRVETSLPDSAKAVGDRLAGALAPLGIVRGTGKAGDGADIAPIVARGVAGVDLNQSGLRYFDVHHTPDDTLERVDKEQLRQNVAAWTAMLAIVADAPETIGPVPRP</sequence>
<evidence type="ECO:0000256" key="14">
    <source>
        <dbReference type="ARBA" id="ARBA00023034"/>
    </source>
</evidence>
<evidence type="ECO:0000256" key="16">
    <source>
        <dbReference type="ARBA" id="ARBA00023145"/>
    </source>
</evidence>
<comment type="subcellular location">
    <subcellularLocation>
        <location evidence="1">Endoplasmic reticulum</location>
    </subcellularLocation>
    <subcellularLocation>
        <location evidence="3">Golgi apparatus</location>
    </subcellularLocation>
    <subcellularLocation>
        <location evidence="2">Lysosome</location>
    </subcellularLocation>
    <subcellularLocation>
        <location evidence="4">Secreted</location>
    </subcellularLocation>
</comment>
<comment type="caution">
    <text evidence="23">The sequence shown here is derived from an EMBL/GenBank/DDBJ whole genome shotgun (WGS) entry which is preliminary data.</text>
</comment>
<organism evidence="23 24">
    <name type="scientific">Sphingomonas corticis</name>
    <dbReference type="NCBI Taxonomy" id="2722791"/>
    <lineage>
        <taxon>Bacteria</taxon>
        <taxon>Pseudomonadati</taxon>
        <taxon>Pseudomonadota</taxon>
        <taxon>Alphaproteobacteria</taxon>
        <taxon>Sphingomonadales</taxon>
        <taxon>Sphingomonadaceae</taxon>
        <taxon>Sphingomonas</taxon>
    </lineage>
</organism>
<keyword evidence="14" id="KW-0333">Golgi apparatus</keyword>
<evidence type="ECO:0000256" key="2">
    <source>
        <dbReference type="ARBA" id="ARBA00004371"/>
    </source>
</evidence>
<dbReference type="PANTHER" id="PTHR12053:SF3">
    <property type="entry name" value="CARBOXYPEPTIDASE Q"/>
    <property type="match status" value="1"/>
</dbReference>
<dbReference type="Gene3D" id="3.50.30.30">
    <property type="match status" value="1"/>
</dbReference>
<feature type="signal peptide" evidence="21">
    <location>
        <begin position="1"/>
        <end position="21"/>
    </location>
</feature>
<evidence type="ECO:0000256" key="5">
    <source>
        <dbReference type="ARBA" id="ARBA00014116"/>
    </source>
</evidence>
<evidence type="ECO:0000256" key="3">
    <source>
        <dbReference type="ARBA" id="ARBA00004555"/>
    </source>
</evidence>
<dbReference type="EMBL" id="JAAVJH010000005">
    <property type="protein sequence ID" value="NJR78766.1"/>
    <property type="molecule type" value="Genomic_DNA"/>
</dbReference>
<keyword evidence="6" id="KW-0964">Secreted</keyword>
<keyword evidence="18" id="KW-0458">Lysosome</keyword>
<keyword evidence="10 21" id="KW-0732">Signal</keyword>
<keyword evidence="7" id="KW-0121">Carboxypeptidase</keyword>
<evidence type="ECO:0000256" key="20">
    <source>
        <dbReference type="ARBA" id="ARBA00033328"/>
    </source>
</evidence>
<gene>
    <name evidence="23" type="ORF">HBH26_09220</name>
</gene>
<evidence type="ECO:0000256" key="17">
    <source>
        <dbReference type="ARBA" id="ARBA00023180"/>
    </source>
</evidence>
<evidence type="ECO:0000256" key="11">
    <source>
        <dbReference type="ARBA" id="ARBA00022801"/>
    </source>
</evidence>
<keyword evidence="13" id="KW-0862">Zinc</keyword>
<evidence type="ECO:0000313" key="24">
    <source>
        <dbReference type="Proteomes" id="UP000732399"/>
    </source>
</evidence>
<keyword evidence="12" id="KW-0256">Endoplasmic reticulum</keyword>
<keyword evidence="9" id="KW-0479">Metal-binding</keyword>
<dbReference type="Proteomes" id="UP000732399">
    <property type="component" value="Unassembled WGS sequence"/>
</dbReference>
<keyword evidence="17" id="KW-0325">Glycoprotein</keyword>
<keyword evidence="8" id="KW-0645">Protease</keyword>
<name>A0ABX1CNG8_9SPHN</name>
<evidence type="ECO:0000256" key="8">
    <source>
        <dbReference type="ARBA" id="ARBA00022670"/>
    </source>
</evidence>
<evidence type="ECO:0000256" key="21">
    <source>
        <dbReference type="SAM" id="SignalP"/>
    </source>
</evidence>
<keyword evidence="11" id="KW-0378">Hydrolase</keyword>
<evidence type="ECO:0000256" key="10">
    <source>
        <dbReference type="ARBA" id="ARBA00022729"/>
    </source>
</evidence>
<evidence type="ECO:0000256" key="19">
    <source>
        <dbReference type="ARBA" id="ARBA00025833"/>
    </source>
</evidence>
<keyword evidence="24" id="KW-1185">Reference proteome</keyword>
<evidence type="ECO:0000256" key="6">
    <source>
        <dbReference type="ARBA" id="ARBA00022525"/>
    </source>
</evidence>
<evidence type="ECO:0000313" key="23">
    <source>
        <dbReference type="EMBL" id="NJR78766.1"/>
    </source>
</evidence>
<evidence type="ECO:0000256" key="1">
    <source>
        <dbReference type="ARBA" id="ARBA00004240"/>
    </source>
</evidence>
<dbReference type="Gene3D" id="3.40.630.10">
    <property type="entry name" value="Zn peptidases"/>
    <property type="match status" value="1"/>
</dbReference>